<organism evidence="1 2">
    <name type="scientific">Daphnia magna</name>
    <dbReference type="NCBI Taxonomy" id="35525"/>
    <lineage>
        <taxon>Eukaryota</taxon>
        <taxon>Metazoa</taxon>
        <taxon>Ecdysozoa</taxon>
        <taxon>Arthropoda</taxon>
        <taxon>Crustacea</taxon>
        <taxon>Branchiopoda</taxon>
        <taxon>Diplostraca</taxon>
        <taxon>Cladocera</taxon>
        <taxon>Anomopoda</taxon>
        <taxon>Daphniidae</taxon>
        <taxon>Daphnia</taxon>
    </lineage>
</organism>
<sequence length="267" mass="29892">MSKRKQKDVVGPRQRSRRVRTFIEEHMHLLEEEVSDAVDEPNDAVDEPNDAVDGRTLSVAEVENVIPLAVSIDDVLGNDDFHETMADGVENDDHHSIHSSIHSSSESDVNFLEEVDSDSETFSDFDFDFCKAPNFDENLVDDVDDWEVDSDIDNDLNAIDNQNLFKRRLCHWAVDSNVARESVNKLLQVLRTDPSNSFLPKTYKTFLGTPRKVHVIAVSPGFYYGFTILDGIVCSLNSINATFSSNSHELKMLVGCDGTSFGKSTNS</sequence>
<dbReference type="EMBL" id="JAOYFB010000002">
    <property type="protein sequence ID" value="KAK4006988.1"/>
    <property type="molecule type" value="Genomic_DNA"/>
</dbReference>
<accession>A0ABQ9Z260</accession>
<dbReference type="Proteomes" id="UP001234178">
    <property type="component" value="Unassembled WGS sequence"/>
</dbReference>
<proteinExistence type="predicted"/>
<evidence type="ECO:0000313" key="1">
    <source>
        <dbReference type="EMBL" id="KAK4006988.1"/>
    </source>
</evidence>
<name>A0ABQ9Z260_9CRUS</name>
<evidence type="ECO:0000313" key="2">
    <source>
        <dbReference type="Proteomes" id="UP001234178"/>
    </source>
</evidence>
<comment type="caution">
    <text evidence="1">The sequence shown here is derived from an EMBL/GenBank/DDBJ whole genome shotgun (WGS) entry which is preliminary data.</text>
</comment>
<keyword evidence="2" id="KW-1185">Reference proteome</keyword>
<reference evidence="1 2" key="1">
    <citation type="journal article" date="2023" name="Nucleic Acids Res.">
        <title>The hologenome of Daphnia magna reveals possible DNA methylation and microbiome-mediated evolution of the host genome.</title>
        <authorList>
            <person name="Chaturvedi A."/>
            <person name="Li X."/>
            <person name="Dhandapani V."/>
            <person name="Marshall H."/>
            <person name="Kissane S."/>
            <person name="Cuenca-Cambronero M."/>
            <person name="Asole G."/>
            <person name="Calvet F."/>
            <person name="Ruiz-Romero M."/>
            <person name="Marangio P."/>
            <person name="Guigo R."/>
            <person name="Rago D."/>
            <person name="Mirbahai L."/>
            <person name="Eastwood N."/>
            <person name="Colbourne J.K."/>
            <person name="Zhou J."/>
            <person name="Mallon E."/>
            <person name="Orsini L."/>
        </authorList>
    </citation>
    <scope>NUCLEOTIDE SEQUENCE [LARGE SCALE GENOMIC DNA]</scope>
    <source>
        <strain evidence="1">LRV0_1</strain>
    </source>
</reference>
<protein>
    <submittedName>
        <fullName evidence="1">Uncharacterized protein</fullName>
    </submittedName>
</protein>
<gene>
    <name evidence="1" type="ORF">OUZ56_012142</name>
</gene>